<name>A0A9X3IT20_9GAMM</name>
<keyword evidence="2" id="KW-1185">Reference proteome</keyword>
<gene>
    <name evidence="1" type="ORF">OUO13_11630</name>
</gene>
<reference evidence="1" key="1">
    <citation type="submission" date="2022-11" db="EMBL/GenBank/DDBJ databases">
        <title>Parathalassolutuus dongxingensis gen. nov., sp. nov., a novel member of family Oceanospirillaceae isolated from a coastal shrimp pond in Guangxi, China.</title>
        <authorList>
            <person name="Chen H."/>
        </authorList>
    </citation>
    <scope>NUCLEOTIDE SEQUENCE</scope>
    <source>
        <strain evidence="1">G-43</strain>
    </source>
</reference>
<evidence type="ECO:0000313" key="1">
    <source>
        <dbReference type="EMBL" id="MCY0965840.1"/>
    </source>
</evidence>
<dbReference type="EMBL" id="JAPNOA010000029">
    <property type="protein sequence ID" value="MCY0965840.1"/>
    <property type="molecule type" value="Genomic_DNA"/>
</dbReference>
<organism evidence="1 2">
    <name type="scientific">Parathalassolituus penaei</name>
    <dbReference type="NCBI Taxonomy" id="2997323"/>
    <lineage>
        <taxon>Bacteria</taxon>
        <taxon>Pseudomonadati</taxon>
        <taxon>Pseudomonadota</taxon>
        <taxon>Gammaproteobacteria</taxon>
        <taxon>Oceanospirillales</taxon>
        <taxon>Oceanospirillaceae</taxon>
        <taxon>Parathalassolituus</taxon>
    </lineage>
</organism>
<comment type="caution">
    <text evidence="1">The sequence shown here is derived from an EMBL/GenBank/DDBJ whole genome shotgun (WGS) entry which is preliminary data.</text>
</comment>
<accession>A0A9X3IT20</accession>
<proteinExistence type="predicted"/>
<protein>
    <submittedName>
        <fullName evidence="1">Uncharacterized protein</fullName>
    </submittedName>
</protein>
<sequence>MKAQLREVRVACESLAVVMRQIREESRHAMQLAERRRRLKRII</sequence>
<dbReference type="AlphaFoldDB" id="A0A9X3IT20"/>
<dbReference type="RefSeq" id="WP_283174052.1">
    <property type="nucleotide sequence ID" value="NZ_JAPNOA010000029.1"/>
</dbReference>
<dbReference type="Proteomes" id="UP001150830">
    <property type="component" value="Unassembled WGS sequence"/>
</dbReference>
<evidence type="ECO:0000313" key="2">
    <source>
        <dbReference type="Proteomes" id="UP001150830"/>
    </source>
</evidence>